<dbReference type="Gene3D" id="3.40.50.300">
    <property type="entry name" value="P-loop containing nucleotide triphosphate hydrolases"/>
    <property type="match status" value="1"/>
</dbReference>
<gene>
    <name evidence="1" type="ORF">LTR78_000107</name>
</gene>
<keyword evidence="2" id="KW-1185">Reference proteome</keyword>
<comment type="caution">
    <text evidence="1">The sequence shown here is derived from an EMBL/GenBank/DDBJ whole genome shotgun (WGS) entry which is preliminary data.</text>
</comment>
<evidence type="ECO:0000313" key="2">
    <source>
        <dbReference type="Proteomes" id="UP001274830"/>
    </source>
</evidence>
<accession>A0AAE1C6A3</accession>
<evidence type="ECO:0008006" key="3">
    <source>
        <dbReference type="Google" id="ProtNLM"/>
    </source>
</evidence>
<reference evidence="1" key="1">
    <citation type="submission" date="2023-07" db="EMBL/GenBank/DDBJ databases">
        <title>Black Yeasts Isolated from many extreme environments.</title>
        <authorList>
            <person name="Coleine C."/>
            <person name="Stajich J.E."/>
            <person name="Selbmann L."/>
        </authorList>
    </citation>
    <scope>NUCLEOTIDE SEQUENCE</scope>
    <source>
        <strain evidence="1">CCFEE 5485</strain>
    </source>
</reference>
<dbReference type="EMBL" id="JAUTXT010000001">
    <property type="protein sequence ID" value="KAK3679731.1"/>
    <property type="molecule type" value="Genomic_DNA"/>
</dbReference>
<organism evidence="1 2">
    <name type="scientific">Recurvomyces mirabilis</name>
    <dbReference type="NCBI Taxonomy" id="574656"/>
    <lineage>
        <taxon>Eukaryota</taxon>
        <taxon>Fungi</taxon>
        <taxon>Dikarya</taxon>
        <taxon>Ascomycota</taxon>
        <taxon>Pezizomycotina</taxon>
        <taxon>Dothideomycetes</taxon>
        <taxon>Dothideomycetidae</taxon>
        <taxon>Mycosphaerellales</taxon>
        <taxon>Teratosphaeriaceae</taxon>
        <taxon>Recurvomyces</taxon>
    </lineage>
</organism>
<protein>
    <recommendedName>
        <fullName evidence="3">Phosphoribulokinase/uridine kinase domain-containing protein</fullName>
    </recommendedName>
</protein>
<dbReference type="InterPro" id="IPR027417">
    <property type="entry name" value="P-loop_NTPase"/>
</dbReference>
<dbReference type="Proteomes" id="UP001274830">
    <property type="component" value="Unassembled WGS sequence"/>
</dbReference>
<name>A0AAE1C6A3_9PEZI</name>
<sequence length="167" mass="18612">MQDGFHHSKAELGCFQDPDEAYRRRGAPYTFNAEAFLVAVLALKSAKVTTVHESGHDIAWPGFDHAKQDPIPDAILVPSTTRVIVLEGNYVLLNDPPWSKISAVASERWFVDVPREIAKERLVLRHLAAGIEESVDAATARIEYNDLRNGDYIFDHSIPADVVIANY</sequence>
<dbReference type="AlphaFoldDB" id="A0AAE1C6A3"/>
<proteinExistence type="predicted"/>
<dbReference type="SUPFAM" id="SSF52540">
    <property type="entry name" value="P-loop containing nucleoside triphosphate hydrolases"/>
    <property type="match status" value="1"/>
</dbReference>
<evidence type="ECO:0000313" key="1">
    <source>
        <dbReference type="EMBL" id="KAK3679731.1"/>
    </source>
</evidence>